<proteinExistence type="predicted"/>
<dbReference type="AlphaFoldDB" id="M0D4M6"/>
<dbReference type="EMBL" id="AOIV01000034">
    <property type="protein sequence ID" value="ELZ29109.1"/>
    <property type="molecule type" value="Genomic_DNA"/>
</dbReference>
<accession>M0D4M6</accession>
<comment type="caution">
    <text evidence="1">The sequence shown here is derived from an EMBL/GenBank/DDBJ whole genome shotgun (WGS) entry which is preliminary data.</text>
</comment>
<reference evidence="1 2" key="1">
    <citation type="journal article" date="2014" name="PLoS Genet.">
        <title>Phylogenetically driven sequencing of extremely halophilic archaea reveals strategies for static and dynamic osmo-response.</title>
        <authorList>
            <person name="Becker E.A."/>
            <person name="Seitzer P.M."/>
            <person name="Tritt A."/>
            <person name="Larsen D."/>
            <person name="Krusor M."/>
            <person name="Yao A.I."/>
            <person name="Wu D."/>
            <person name="Madern D."/>
            <person name="Eisen J.A."/>
            <person name="Darling A.E."/>
            <person name="Facciotti M.T."/>
        </authorList>
    </citation>
    <scope>NUCLEOTIDE SEQUENCE [LARGE SCALE GENOMIC DNA]</scope>
    <source>
        <strain evidence="1 2">JCM 14848</strain>
    </source>
</reference>
<sequence length="130" mass="14969">MMEMAFDDETGIPDDDGLQRCIWGAHEYQAKELVESRDLKRITGQKPRIGNCTAVLQKSYAWIGGESLPSREEGFLLNIGLSPTEIMDYRAVEHGHRTTVQSWAEKRDEPQRKIVENIDRAKEKLHSHFE</sequence>
<dbReference type="Proteomes" id="UP000011513">
    <property type="component" value="Unassembled WGS sequence"/>
</dbReference>
<name>M0D4M6_HALPD</name>
<keyword evidence="2" id="KW-1185">Reference proteome</keyword>
<protein>
    <submittedName>
        <fullName evidence="1">Uncharacterized protein</fullName>
    </submittedName>
</protein>
<dbReference type="InParanoid" id="M0D4M6"/>
<evidence type="ECO:0000313" key="2">
    <source>
        <dbReference type="Proteomes" id="UP000011513"/>
    </source>
</evidence>
<evidence type="ECO:0000313" key="1">
    <source>
        <dbReference type="EMBL" id="ELZ29109.1"/>
    </source>
</evidence>
<gene>
    <name evidence="1" type="ORF">C474_13599</name>
</gene>
<organism evidence="1 2">
    <name type="scientific">Halogeometricum pallidum JCM 14848</name>
    <dbReference type="NCBI Taxonomy" id="1227487"/>
    <lineage>
        <taxon>Archaea</taxon>
        <taxon>Methanobacteriati</taxon>
        <taxon>Methanobacteriota</taxon>
        <taxon>Stenosarchaea group</taxon>
        <taxon>Halobacteria</taxon>
        <taxon>Halobacteriales</taxon>
        <taxon>Haloferacaceae</taxon>
        <taxon>Halogeometricum</taxon>
    </lineage>
</organism>